<comment type="similarity">
    <text evidence="3">Belongs to the 'phage' integrase family. XerD subfamily.</text>
</comment>
<evidence type="ECO:0000256" key="7">
    <source>
        <dbReference type="ARBA" id="ARBA00022908"/>
    </source>
</evidence>
<evidence type="ECO:0000256" key="12">
    <source>
        <dbReference type="NCBIfam" id="TIGR02224"/>
    </source>
</evidence>
<evidence type="ECO:0000256" key="4">
    <source>
        <dbReference type="ARBA" id="ARBA00022490"/>
    </source>
</evidence>
<dbReference type="Gene3D" id="1.10.443.10">
    <property type="entry name" value="Intergrase catalytic core"/>
    <property type="match status" value="1"/>
</dbReference>
<feature type="domain" description="Tyr recombinase" evidence="13">
    <location>
        <begin position="110"/>
        <end position="295"/>
    </location>
</feature>
<dbReference type="PROSITE" id="PS51898">
    <property type="entry name" value="TYR_RECOMBINASE"/>
    <property type="match status" value="1"/>
</dbReference>
<feature type="active site" evidence="11">
    <location>
        <position position="150"/>
    </location>
</feature>
<evidence type="ECO:0000259" key="13">
    <source>
        <dbReference type="PROSITE" id="PS51898"/>
    </source>
</evidence>
<dbReference type="AlphaFoldDB" id="A0A0J6D043"/>
<feature type="active site" description="O-(3'-phospho-DNA)-tyrosine intermediate" evidence="11">
    <location>
        <position position="282"/>
    </location>
</feature>
<dbReference type="InterPro" id="IPR023009">
    <property type="entry name" value="Tyrosine_recombinase_XerC/XerD"/>
</dbReference>
<evidence type="ECO:0000256" key="2">
    <source>
        <dbReference type="ARBA" id="ARBA00006657"/>
    </source>
</evidence>
<accession>A0A0J6D043</accession>
<dbReference type="GO" id="GO:0007059">
    <property type="term" value="P:chromosome segregation"/>
    <property type="evidence" value="ECO:0007669"/>
    <property type="project" value="UniProtKB-UniRule"/>
</dbReference>
<dbReference type="PANTHER" id="PTHR30349">
    <property type="entry name" value="PHAGE INTEGRASE-RELATED"/>
    <property type="match status" value="1"/>
</dbReference>
<evidence type="ECO:0000256" key="11">
    <source>
        <dbReference type="HAMAP-Rule" id="MF_01808"/>
    </source>
</evidence>
<comment type="subcellular location">
    <subcellularLocation>
        <location evidence="1 11">Cytoplasm</location>
    </subcellularLocation>
</comment>
<protein>
    <recommendedName>
        <fullName evidence="11 12">Tyrosine recombinase XerC</fullName>
    </recommendedName>
</protein>
<dbReference type="InterPro" id="IPR011932">
    <property type="entry name" value="Recomb_XerD"/>
</dbReference>
<reference evidence="15" key="1">
    <citation type="submission" date="2015-06" db="EMBL/GenBank/DDBJ databases">
        <authorList>
            <person name="Liu B."/>
            <person name="Wang J."/>
            <person name="Zhu Y."/>
            <person name="Liu G."/>
            <person name="Chen Q."/>
            <person name="Zheng C."/>
            <person name="Che J."/>
            <person name="Ge C."/>
            <person name="Shi H."/>
            <person name="Pan Z."/>
            <person name="Liu X."/>
        </authorList>
    </citation>
    <scope>NUCLEOTIDE SEQUENCE [LARGE SCALE GENOMIC DNA]</scope>
    <source>
        <strain evidence="15">DSM 16346</strain>
    </source>
</reference>
<evidence type="ECO:0000256" key="9">
    <source>
        <dbReference type="ARBA" id="ARBA00023172"/>
    </source>
</evidence>
<dbReference type="Pfam" id="PF02899">
    <property type="entry name" value="Phage_int_SAM_1"/>
    <property type="match status" value="1"/>
</dbReference>
<keyword evidence="6 11" id="KW-0159">Chromosome partition</keyword>
<dbReference type="RefSeq" id="WP_048309804.1">
    <property type="nucleotide sequence ID" value="NZ_CP119526.1"/>
</dbReference>
<feature type="active site" evidence="11">
    <location>
        <position position="174"/>
    </location>
</feature>
<dbReference type="GO" id="GO:0051301">
    <property type="term" value="P:cell division"/>
    <property type="evidence" value="ECO:0007669"/>
    <property type="project" value="UniProtKB-UniRule"/>
</dbReference>
<dbReference type="InterPro" id="IPR011010">
    <property type="entry name" value="DNA_brk_join_enz"/>
</dbReference>
<comment type="caution">
    <text evidence="15">The sequence shown here is derived from an EMBL/GenBank/DDBJ whole genome shotgun (WGS) entry which is preliminary data.</text>
</comment>
<keyword evidence="10 11" id="KW-0131">Cell cycle</keyword>
<name>A0A0J6D043_9BACL</name>
<comment type="similarity">
    <text evidence="2 11">Belongs to the 'phage' integrase family. XerC subfamily.</text>
</comment>
<keyword evidence="7 11" id="KW-0229">DNA integration</keyword>
<dbReference type="PANTHER" id="PTHR30349:SF77">
    <property type="entry name" value="TYROSINE RECOMBINASE XERC"/>
    <property type="match status" value="1"/>
</dbReference>
<dbReference type="NCBIfam" id="TIGR02224">
    <property type="entry name" value="recomb_XerC"/>
    <property type="match status" value="1"/>
</dbReference>
<keyword evidence="9 11" id="KW-0233">DNA recombination</keyword>
<dbReference type="Pfam" id="PF00589">
    <property type="entry name" value="Phage_integrase"/>
    <property type="match status" value="1"/>
</dbReference>
<dbReference type="OrthoDB" id="9801717at2"/>
<organism evidence="15 16">
    <name type="scientific">Guptibacillus hwajinpoensis</name>
    <dbReference type="NCBI Taxonomy" id="208199"/>
    <lineage>
        <taxon>Bacteria</taxon>
        <taxon>Bacillati</taxon>
        <taxon>Bacillota</taxon>
        <taxon>Bacilli</taxon>
        <taxon>Bacillales</taxon>
        <taxon>Guptibacillaceae</taxon>
        <taxon>Guptibacillus</taxon>
    </lineage>
</organism>
<dbReference type="GO" id="GO:0003677">
    <property type="term" value="F:DNA binding"/>
    <property type="evidence" value="ECO:0007669"/>
    <property type="project" value="UniProtKB-UniRule"/>
</dbReference>
<dbReference type="Proteomes" id="UP000035996">
    <property type="component" value="Unassembled WGS sequence"/>
</dbReference>
<keyword evidence="8 11" id="KW-0238">DNA-binding</keyword>
<dbReference type="InterPro" id="IPR011931">
    <property type="entry name" value="Recomb_XerC"/>
</dbReference>
<gene>
    <name evidence="11" type="primary">xerC</name>
    <name evidence="15" type="ORF">AB986_05285</name>
</gene>
<evidence type="ECO:0000313" key="15">
    <source>
        <dbReference type="EMBL" id="KMM38688.1"/>
    </source>
</evidence>
<proteinExistence type="inferred from homology"/>
<dbReference type="InterPro" id="IPR044068">
    <property type="entry name" value="CB"/>
</dbReference>
<dbReference type="NCBIfam" id="NF001399">
    <property type="entry name" value="PRK00283.1"/>
    <property type="match status" value="1"/>
</dbReference>
<feature type="active site" evidence="11">
    <location>
        <position position="250"/>
    </location>
</feature>
<dbReference type="SUPFAM" id="SSF56349">
    <property type="entry name" value="DNA breaking-rejoining enzymes"/>
    <property type="match status" value="1"/>
</dbReference>
<sequence>MNNNQQAHIQSFSEYLQIEKNCSPHTISGYLQDIEHFKSFMKQQTIDVLAAVSYVDVRIYLTELHERGYARKTAARKISTLRSLYRFLLRENIVQINPFTMSSLPKQEKRLPQFLYEQELSQLFEAPDLTTPLGQRDKALLEVLYACGIRVSECVALDVEDIDFAIGTIFVTGKGRKERYVPIGSFAIDAIKEYINGGRSDLLSSAKEPTKALFLNFRGARVTARGVRTILDKIVKDASLHVHISPHVMRHTFATHLLNEGADLRSVQELLGHSNLSSTQIYTHVTGDRLKTIYMNHHPRA</sequence>
<keyword evidence="5 11" id="KW-0132">Cell division</keyword>
<comment type="subunit">
    <text evidence="11">Forms a cyclic heterotetrameric complex composed of two molecules of XerC and two molecules of XerD.</text>
</comment>
<dbReference type="InterPro" id="IPR013762">
    <property type="entry name" value="Integrase-like_cat_sf"/>
</dbReference>
<feature type="active site" evidence="11">
    <location>
        <position position="273"/>
    </location>
</feature>
<evidence type="ECO:0000256" key="5">
    <source>
        <dbReference type="ARBA" id="ARBA00022618"/>
    </source>
</evidence>
<dbReference type="GO" id="GO:0006313">
    <property type="term" value="P:DNA transposition"/>
    <property type="evidence" value="ECO:0007669"/>
    <property type="project" value="UniProtKB-UniRule"/>
</dbReference>
<dbReference type="InterPro" id="IPR010998">
    <property type="entry name" value="Integrase_recombinase_N"/>
</dbReference>
<keyword evidence="16" id="KW-1185">Reference proteome</keyword>
<dbReference type="InterPro" id="IPR050090">
    <property type="entry name" value="Tyrosine_recombinase_XerCD"/>
</dbReference>
<dbReference type="PROSITE" id="PS51900">
    <property type="entry name" value="CB"/>
    <property type="match status" value="1"/>
</dbReference>
<evidence type="ECO:0000313" key="16">
    <source>
        <dbReference type="Proteomes" id="UP000035996"/>
    </source>
</evidence>
<dbReference type="CDD" id="cd00798">
    <property type="entry name" value="INT_XerDC_C"/>
    <property type="match status" value="1"/>
</dbReference>
<dbReference type="NCBIfam" id="NF040815">
    <property type="entry name" value="recomb_XerA_Arch"/>
    <property type="match status" value="1"/>
</dbReference>
<evidence type="ECO:0000256" key="6">
    <source>
        <dbReference type="ARBA" id="ARBA00022829"/>
    </source>
</evidence>
<dbReference type="HAMAP" id="MF_01808">
    <property type="entry name" value="Recomb_XerC_XerD"/>
    <property type="match status" value="1"/>
</dbReference>
<dbReference type="Gene3D" id="1.10.150.130">
    <property type="match status" value="1"/>
</dbReference>
<evidence type="ECO:0000256" key="10">
    <source>
        <dbReference type="ARBA" id="ARBA00023306"/>
    </source>
</evidence>
<dbReference type="PATRIC" id="fig|157733.3.peg.3295"/>
<dbReference type="InterPro" id="IPR002104">
    <property type="entry name" value="Integrase_catalytic"/>
</dbReference>
<dbReference type="NCBIfam" id="TIGR02225">
    <property type="entry name" value="recomb_XerD"/>
    <property type="match status" value="1"/>
</dbReference>
<dbReference type="STRING" id="157733.AB986_05285"/>
<feature type="active site" evidence="11">
    <location>
        <position position="247"/>
    </location>
</feature>
<dbReference type="InterPro" id="IPR004107">
    <property type="entry name" value="Integrase_SAM-like_N"/>
</dbReference>
<evidence type="ECO:0000259" key="14">
    <source>
        <dbReference type="PROSITE" id="PS51900"/>
    </source>
</evidence>
<dbReference type="EMBL" id="LELK01000001">
    <property type="protein sequence ID" value="KMM38688.1"/>
    <property type="molecule type" value="Genomic_DNA"/>
</dbReference>
<feature type="domain" description="Core-binding (CB)" evidence="14">
    <location>
        <begin position="3"/>
        <end position="89"/>
    </location>
</feature>
<evidence type="ECO:0000256" key="1">
    <source>
        <dbReference type="ARBA" id="ARBA00004496"/>
    </source>
</evidence>
<comment type="function">
    <text evidence="11">Site-specific tyrosine recombinase, which acts by catalyzing the cutting and rejoining of the recombining DNA molecules. The XerC-XerD complex is essential to convert dimers of the bacterial chromosome into monomers to permit their segregation at cell division. It also contributes to the segregational stability of plasmids.</text>
</comment>
<dbReference type="GO" id="GO:0009037">
    <property type="term" value="F:tyrosine-based site-specific recombinase activity"/>
    <property type="evidence" value="ECO:0007669"/>
    <property type="project" value="UniProtKB-UniRule"/>
</dbReference>
<evidence type="ECO:0000256" key="3">
    <source>
        <dbReference type="ARBA" id="ARBA00010450"/>
    </source>
</evidence>
<keyword evidence="4 11" id="KW-0963">Cytoplasm</keyword>
<evidence type="ECO:0000256" key="8">
    <source>
        <dbReference type="ARBA" id="ARBA00023125"/>
    </source>
</evidence>
<dbReference type="GO" id="GO:0005737">
    <property type="term" value="C:cytoplasm"/>
    <property type="evidence" value="ECO:0007669"/>
    <property type="project" value="UniProtKB-SubCell"/>
</dbReference>